<evidence type="ECO:0000313" key="3">
    <source>
        <dbReference type="Proteomes" id="UP000649289"/>
    </source>
</evidence>
<dbReference type="SUPFAM" id="SSF51735">
    <property type="entry name" value="NAD(P)-binding Rossmann-fold domains"/>
    <property type="match status" value="1"/>
</dbReference>
<keyword evidence="3" id="KW-1185">Reference proteome</keyword>
<dbReference type="Pfam" id="PF13460">
    <property type="entry name" value="NAD_binding_10"/>
    <property type="match status" value="1"/>
</dbReference>
<dbReference type="InterPro" id="IPR036291">
    <property type="entry name" value="NAD(P)-bd_dom_sf"/>
</dbReference>
<accession>A0ABR8MKY6</accession>
<dbReference type="EMBL" id="JACXYY010000008">
    <property type="protein sequence ID" value="MBD3916691.1"/>
    <property type="molecule type" value="Genomic_DNA"/>
</dbReference>
<organism evidence="2 3">
    <name type="scientific">Nocardioides hwasunensis</name>
    <dbReference type="NCBI Taxonomy" id="397258"/>
    <lineage>
        <taxon>Bacteria</taxon>
        <taxon>Bacillati</taxon>
        <taxon>Actinomycetota</taxon>
        <taxon>Actinomycetes</taxon>
        <taxon>Propionibacteriales</taxon>
        <taxon>Nocardioidaceae</taxon>
        <taxon>Nocardioides</taxon>
    </lineage>
</organism>
<dbReference type="PANTHER" id="PTHR12126:SF11">
    <property type="entry name" value="NADH DEHYDROGENASE [UBIQUINONE] 1 ALPHA SUBCOMPLEX SUBUNIT 9, MITOCHONDRIAL"/>
    <property type="match status" value="1"/>
</dbReference>
<reference evidence="2 3" key="1">
    <citation type="submission" date="2020-09" db="EMBL/GenBank/DDBJ databases">
        <title>novel species in genus Nocardioides.</title>
        <authorList>
            <person name="Zhang G."/>
        </authorList>
    </citation>
    <scope>NUCLEOTIDE SEQUENCE [LARGE SCALE GENOMIC DNA]</scope>
    <source>
        <strain evidence="2 3">19197</strain>
    </source>
</reference>
<gene>
    <name evidence="2" type="ORF">IEZ25_18890</name>
</gene>
<dbReference type="PANTHER" id="PTHR12126">
    <property type="entry name" value="NADH-UBIQUINONE OXIDOREDUCTASE 39 KDA SUBUNIT-RELATED"/>
    <property type="match status" value="1"/>
</dbReference>
<dbReference type="InterPro" id="IPR051207">
    <property type="entry name" value="ComplexI_NDUFA9_subunit"/>
</dbReference>
<proteinExistence type="predicted"/>
<sequence length="304" mass="32537">MSTVLVTGATGFIGRRLVPALIDAGHDVRAMTRHPETYDGPGEPVGADVMDADTLVPALDGVDVAIYLVHSLDDPDFERKDADAARNFSRAAAAAGLQQIVYMGGLGDDDQQLSAHLRSRREVEGLLGEDGVPVTVLRAAIVVGHGGISWEMTRQLVKNLPGMVVPKWVGTRTQPIAIDDVVRYLAGVVGKDAALGRVFDIGGPEQLTYREMMQGAAKAMNGRSIPIVVLPLLTPGLSSHWLALVTDVDATTGRNLIDSMSTEVVVKDTSIRDVVPGEPLTYDEAVRRALQERAEAQEKQGSEQ</sequence>
<feature type="domain" description="NAD(P)-binding" evidence="1">
    <location>
        <begin position="8"/>
        <end position="140"/>
    </location>
</feature>
<dbReference type="RefSeq" id="WP_191201015.1">
    <property type="nucleotide sequence ID" value="NZ_BAAAPA010000001.1"/>
</dbReference>
<dbReference type="Proteomes" id="UP000649289">
    <property type="component" value="Unassembled WGS sequence"/>
</dbReference>
<comment type="caution">
    <text evidence="2">The sequence shown here is derived from an EMBL/GenBank/DDBJ whole genome shotgun (WGS) entry which is preliminary data.</text>
</comment>
<name>A0ABR8MKY6_9ACTN</name>
<protein>
    <submittedName>
        <fullName evidence="2">NAD(P)H-binding protein</fullName>
    </submittedName>
</protein>
<dbReference type="InterPro" id="IPR016040">
    <property type="entry name" value="NAD(P)-bd_dom"/>
</dbReference>
<evidence type="ECO:0000313" key="2">
    <source>
        <dbReference type="EMBL" id="MBD3916691.1"/>
    </source>
</evidence>
<evidence type="ECO:0000259" key="1">
    <source>
        <dbReference type="Pfam" id="PF13460"/>
    </source>
</evidence>
<dbReference type="Gene3D" id="3.40.50.720">
    <property type="entry name" value="NAD(P)-binding Rossmann-like Domain"/>
    <property type="match status" value="1"/>
</dbReference>